<dbReference type="InterPro" id="IPR023562">
    <property type="entry name" value="ClpP/TepA"/>
</dbReference>
<dbReference type="Gene3D" id="3.90.226.10">
    <property type="entry name" value="2-enoyl-CoA Hydratase, Chain A, domain 1"/>
    <property type="match status" value="1"/>
</dbReference>
<dbReference type="Proteomes" id="UP000681035">
    <property type="component" value="Chromosome"/>
</dbReference>
<dbReference type="RefSeq" id="WP_213541462.1">
    <property type="nucleotide sequence ID" value="NZ_AP023418.1"/>
</dbReference>
<accession>A0A810Q2S4</accession>
<reference evidence="1" key="1">
    <citation type="submission" date="2020-09" db="EMBL/GenBank/DDBJ databases">
        <title>New species isolated from human feces.</title>
        <authorList>
            <person name="Kitahara M."/>
            <person name="Shigeno Y."/>
            <person name="Shime M."/>
            <person name="Matsumoto Y."/>
            <person name="Nakamura S."/>
            <person name="Motooka D."/>
            <person name="Fukuoka S."/>
            <person name="Nishikawa H."/>
            <person name="Benno Y."/>
        </authorList>
    </citation>
    <scope>NUCLEOTIDE SEQUENCE</scope>
    <source>
        <strain evidence="1">MM50</strain>
    </source>
</reference>
<organism evidence="1 2">
    <name type="scientific">Vescimonas coprocola</name>
    <dbReference type="NCBI Taxonomy" id="2714355"/>
    <lineage>
        <taxon>Bacteria</taxon>
        <taxon>Bacillati</taxon>
        <taxon>Bacillota</taxon>
        <taxon>Clostridia</taxon>
        <taxon>Eubacteriales</taxon>
        <taxon>Oscillospiraceae</taxon>
        <taxon>Vescimonas</taxon>
    </lineage>
</organism>
<keyword evidence="2" id="KW-1185">Reference proteome</keyword>
<dbReference type="EMBL" id="AP023418">
    <property type="protein sequence ID" value="BCK80522.1"/>
    <property type="molecule type" value="Genomic_DNA"/>
</dbReference>
<proteinExistence type="predicted"/>
<name>A0A810Q2S4_9FIRM</name>
<dbReference type="SUPFAM" id="SSF52096">
    <property type="entry name" value="ClpP/crotonase"/>
    <property type="match status" value="1"/>
</dbReference>
<evidence type="ECO:0000313" key="2">
    <source>
        <dbReference type="Proteomes" id="UP000681035"/>
    </source>
</evidence>
<dbReference type="KEGG" id="vcop:MM50RIKEN_02850"/>
<dbReference type="InterPro" id="IPR029045">
    <property type="entry name" value="ClpP/crotonase-like_dom_sf"/>
</dbReference>
<protein>
    <submittedName>
        <fullName evidence="1">Translocation-enhancing protein TepA</fullName>
    </submittedName>
</protein>
<dbReference type="Pfam" id="PF00574">
    <property type="entry name" value="CLP_protease"/>
    <property type="match status" value="1"/>
</dbReference>
<gene>
    <name evidence="1" type="primary">tepA</name>
    <name evidence="1" type="ORF">MM50RIKEN_02850</name>
</gene>
<dbReference type="AlphaFoldDB" id="A0A810Q2S4"/>
<sequence>MNTEPTKPAQEEEEDSRVRQIVDLGSSVVTNDHGTVHCLTIIGQIEGHGQAPSGTKTTKYEHVLPLLASIEESQEVDGLLVLLHTMGGDVEAGLAIAEMIAGMTKPTVTLVLGGGHSIGIPLAVAGKVTLMAPSASMTIHPIRMSGLMIAAPQTYHYFERLQDRITRFVAAHSHITEERFRQLMLSSGDMANDVGSIVYGEEAVAEGLMDRVGTLSDALNALYRQMEQ</sequence>
<evidence type="ECO:0000313" key="1">
    <source>
        <dbReference type="EMBL" id="BCK80522.1"/>
    </source>
</evidence>